<gene>
    <name evidence="1" type="ORF">OED52_00675</name>
</gene>
<dbReference type="EMBL" id="CP107551">
    <property type="protein sequence ID" value="UYP19146.1"/>
    <property type="molecule type" value="Genomic_DNA"/>
</dbReference>
<evidence type="ECO:0000313" key="1">
    <source>
        <dbReference type="EMBL" id="UYP19146.1"/>
    </source>
</evidence>
<organism evidence="1 2">
    <name type="scientific">Rhodococcus sacchari</name>
    <dbReference type="NCBI Taxonomy" id="2962047"/>
    <lineage>
        <taxon>Bacteria</taxon>
        <taxon>Bacillati</taxon>
        <taxon>Actinomycetota</taxon>
        <taxon>Actinomycetes</taxon>
        <taxon>Mycobacteriales</taxon>
        <taxon>Nocardiaceae</taxon>
        <taxon>Rhodococcus</taxon>
    </lineage>
</organism>
<name>A0ACD4DGI9_9NOCA</name>
<dbReference type="Proteomes" id="UP001156484">
    <property type="component" value="Chromosome"/>
</dbReference>
<proteinExistence type="predicted"/>
<reference evidence="1" key="1">
    <citation type="submission" date="2022-10" db="EMBL/GenBank/DDBJ databases">
        <title>Rhodococcus ferula Z13 complete genome.</title>
        <authorList>
            <person name="Long X."/>
            <person name="Zang M."/>
        </authorList>
    </citation>
    <scope>NUCLEOTIDE SEQUENCE</scope>
    <source>
        <strain evidence="1">Z13</strain>
    </source>
</reference>
<protein>
    <submittedName>
        <fullName evidence="1">Uncharacterized protein</fullName>
    </submittedName>
</protein>
<accession>A0ACD4DGI9</accession>
<sequence length="196" mass="21817">MTTTTGYLRRTRRSLHRRDPLVRHADRIEARCFSLLLAVLVALVPVAVWLSATMWTSQLAISEQQHAERTTVTATLDETAASDATGWGETVQFASAPATWEWNKSQRHAVIKVDGMLPAGSDVQVWVDKDTGEYADPPLSTFAAKFTAVLAGVALWTFTATVLVSMFALVRWRLDSHRSREWSREIEAFLGSTSSH</sequence>
<evidence type="ECO:0000313" key="2">
    <source>
        <dbReference type="Proteomes" id="UP001156484"/>
    </source>
</evidence>
<keyword evidence="2" id="KW-1185">Reference proteome</keyword>